<accession>A0A2J8N7C3</accession>
<protein>
    <submittedName>
        <fullName evidence="2">POLB isoform 12</fullName>
    </submittedName>
</protein>
<evidence type="ECO:0000313" key="3">
    <source>
        <dbReference type="Proteomes" id="UP000236370"/>
    </source>
</evidence>
<name>A0A2J8N7C3_PANTR</name>
<dbReference type="Proteomes" id="UP000236370">
    <property type="component" value="Unassembled WGS sequence"/>
</dbReference>
<dbReference type="Pfam" id="PF14792">
    <property type="entry name" value="DNA_pol_B_palm"/>
    <property type="match status" value="1"/>
</dbReference>
<dbReference type="AlphaFoldDB" id="A0A2J8N7C3"/>
<dbReference type="GO" id="GO:0003887">
    <property type="term" value="F:DNA-directed DNA polymerase activity"/>
    <property type="evidence" value="ECO:0007669"/>
    <property type="project" value="InterPro"/>
</dbReference>
<dbReference type="InterPro" id="IPR022312">
    <property type="entry name" value="DNA_pol_X"/>
</dbReference>
<dbReference type="SUPFAM" id="SSF81301">
    <property type="entry name" value="Nucleotidyltransferase"/>
    <property type="match status" value="1"/>
</dbReference>
<dbReference type="PANTHER" id="PTHR11276:SF42">
    <property type="entry name" value="DNA POLYMERASE BETA"/>
    <property type="match status" value="1"/>
</dbReference>
<dbReference type="EMBL" id="NBAG03000233">
    <property type="protein sequence ID" value="PNI67638.1"/>
    <property type="molecule type" value="Genomic_DNA"/>
</dbReference>
<organism evidence="2 3">
    <name type="scientific">Pan troglodytes</name>
    <name type="common">Chimpanzee</name>
    <dbReference type="NCBI Taxonomy" id="9598"/>
    <lineage>
        <taxon>Eukaryota</taxon>
        <taxon>Metazoa</taxon>
        <taxon>Chordata</taxon>
        <taxon>Craniata</taxon>
        <taxon>Vertebrata</taxon>
        <taxon>Euteleostomi</taxon>
        <taxon>Mammalia</taxon>
        <taxon>Eutheria</taxon>
        <taxon>Euarchontoglires</taxon>
        <taxon>Primates</taxon>
        <taxon>Haplorrhini</taxon>
        <taxon>Catarrhini</taxon>
        <taxon>Hominidae</taxon>
        <taxon>Pan</taxon>
    </lineage>
</organism>
<comment type="caution">
    <text evidence="2">The sequence shown here is derived from an EMBL/GenBank/DDBJ whole genome shotgun (WGS) entry which is preliminary data.</text>
</comment>
<dbReference type="Gene3D" id="3.30.460.10">
    <property type="entry name" value="Beta Polymerase, domain 2"/>
    <property type="match status" value="1"/>
</dbReference>
<dbReference type="GO" id="GO:0006281">
    <property type="term" value="P:DNA repair"/>
    <property type="evidence" value="ECO:0007669"/>
    <property type="project" value="InterPro"/>
</dbReference>
<dbReference type="PANTHER" id="PTHR11276">
    <property type="entry name" value="DNA POLYMERASE TYPE-X FAMILY MEMBER"/>
    <property type="match status" value="1"/>
</dbReference>
<reference evidence="2 3" key="1">
    <citation type="submission" date="2017-12" db="EMBL/GenBank/DDBJ databases">
        <title>High-resolution comparative analysis of great ape genomes.</title>
        <authorList>
            <person name="Pollen A."/>
            <person name="Hastie A."/>
            <person name="Hormozdiari F."/>
            <person name="Dougherty M."/>
            <person name="Liu R."/>
            <person name="Chaisson M."/>
            <person name="Hoppe E."/>
            <person name="Hill C."/>
            <person name="Pang A."/>
            <person name="Hillier L."/>
            <person name="Baker C."/>
            <person name="Armstrong J."/>
            <person name="Shendure J."/>
            <person name="Paten B."/>
            <person name="Wilson R."/>
            <person name="Chao H."/>
            <person name="Schneider V."/>
            <person name="Ventura M."/>
            <person name="Kronenberg Z."/>
            <person name="Murali S."/>
            <person name="Gordon D."/>
            <person name="Cantsilieris S."/>
            <person name="Munson K."/>
            <person name="Nelson B."/>
            <person name="Raja A."/>
            <person name="Underwood J."/>
            <person name="Diekhans M."/>
            <person name="Fiddes I."/>
            <person name="Haussler D."/>
            <person name="Eichler E."/>
        </authorList>
    </citation>
    <scope>NUCLEOTIDE SEQUENCE [LARGE SCALE GENOMIC DNA]</scope>
    <source>
        <strain evidence="2">Yerkes chimp pedigree #C0471</strain>
    </source>
</reference>
<gene>
    <name evidence="2" type="ORF">CK820_G0013029</name>
</gene>
<feature type="non-terminal residue" evidence="2">
    <location>
        <position position="51"/>
    </location>
</feature>
<evidence type="ECO:0000259" key="1">
    <source>
        <dbReference type="Pfam" id="PF14792"/>
    </source>
</evidence>
<dbReference type="InterPro" id="IPR043519">
    <property type="entry name" value="NT_sf"/>
</dbReference>
<dbReference type="InterPro" id="IPR028207">
    <property type="entry name" value="DNA_pol_B_palm_palm"/>
</dbReference>
<evidence type="ECO:0000313" key="2">
    <source>
        <dbReference type="EMBL" id="PNI67638.1"/>
    </source>
</evidence>
<dbReference type="GO" id="GO:0003677">
    <property type="term" value="F:DNA binding"/>
    <property type="evidence" value="ECO:0007669"/>
    <property type="project" value="InterPro"/>
</dbReference>
<dbReference type="InterPro" id="IPR019843">
    <property type="entry name" value="DNA_pol-X_BS"/>
</dbReference>
<dbReference type="SMR" id="A0A2J8N7C3"/>
<feature type="domain" description="DNA polymerase beta palm" evidence="1">
    <location>
        <begin position="3"/>
        <end position="50"/>
    </location>
</feature>
<sequence>MLQMQDIVLNEVKKVDSEYIATVCGSFRRGAESSGDMDVLLTHPSFTSEST</sequence>
<dbReference type="PROSITE" id="PS00522">
    <property type="entry name" value="DNA_POLYMERASE_X"/>
    <property type="match status" value="1"/>
</dbReference>
<dbReference type="PRINTS" id="PR00869">
    <property type="entry name" value="DNAPOLX"/>
</dbReference>
<proteinExistence type="predicted"/>